<gene>
    <name evidence="1" type="ORF">GBAR_LOCUS23982</name>
</gene>
<proteinExistence type="predicted"/>
<evidence type="ECO:0000313" key="2">
    <source>
        <dbReference type="Proteomes" id="UP001174909"/>
    </source>
</evidence>
<protein>
    <submittedName>
        <fullName evidence="1">Uncharacterized protein</fullName>
    </submittedName>
</protein>
<dbReference type="EMBL" id="CASHTH010003313">
    <property type="protein sequence ID" value="CAI8043227.1"/>
    <property type="molecule type" value="Genomic_DNA"/>
</dbReference>
<comment type="caution">
    <text evidence="1">The sequence shown here is derived from an EMBL/GenBank/DDBJ whole genome shotgun (WGS) entry which is preliminary data.</text>
</comment>
<sequence>MHKRGPGLPAAERNALGKEIYRTIVENQYNIGIVGLSPMVQGVIVVKNGLNNVPETAGNDWPLRTPNTGFPEQWFYSSQ</sequence>
<accession>A0AA35XA40</accession>
<reference evidence="1" key="1">
    <citation type="submission" date="2023-03" db="EMBL/GenBank/DDBJ databases">
        <authorList>
            <person name="Steffen K."/>
            <person name="Cardenas P."/>
        </authorList>
    </citation>
    <scope>NUCLEOTIDE SEQUENCE</scope>
</reference>
<organism evidence="1 2">
    <name type="scientific">Geodia barretti</name>
    <name type="common">Barrett's horny sponge</name>
    <dbReference type="NCBI Taxonomy" id="519541"/>
    <lineage>
        <taxon>Eukaryota</taxon>
        <taxon>Metazoa</taxon>
        <taxon>Porifera</taxon>
        <taxon>Demospongiae</taxon>
        <taxon>Heteroscleromorpha</taxon>
        <taxon>Tetractinellida</taxon>
        <taxon>Astrophorina</taxon>
        <taxon>Geodiidae</taxon>
        <taxon>Geodia</taxon>
    </lineage>
</organism>
<name>A0AA35XA40_GEOBA</name>
<evidence type="ECO:0000313" key="1">
    <source>
        <dbReference type="EMBL" id="CAI8043227.1"/>
    </source>
</evidence>
<dbReference type="Proteomes" id="UP001174909">
    <property type="component" value="Unassembled WGS sequence"/>
</dbReference>
<dbReference type="AlphaFoldDB" id="A0AA35XA40"/>
<keyword evidence="2" id="KW-1185">Reference proteome</keyword>